<dbReference type="PANTHER" id="PTHR43857">
    <property type="entry name" value="BLR7761 PROTEIN"/>
    <property type="match status" value="1"/>
</dbReference>
<sequence length="415" mass="46106">MPHERLRKFNTRDVYPNQSLDNDMCMVVKAGNRLFLRGQTGLDLNQRLVSSEDPAAQANQAMQNVQALLEEAGSSLEHICKVTTYITDRAYREPVYNTVNQYLRDIPTVGTGLIVKGLAMPELKVELDIEAVVPTSDAHTRLRTFNTRDWFGQSLDRTSCMVVCTDDEIFLRGQTGAELDGSVMYGLGRTPEDAAKQADKAMQNAKTLLAEAGSSLDEVCKLRVYIGDRAYREPVYQVLGKHFGDFHPCSTGLIMRGFARPEILFEIDMAVMRAKGEPHQRLRKFETRTQYKDGQDLRCKFAMVARAGNLIHLRGQTGSNLEGDFMGYGDAAAQAKQAMDNIKTLLEEAGSGLDDICQITTYIADRAYREPVYRTVGQYLKGVHPVGTGLIVDGFASPRILVEIDVVAAVPPERA</sequence>
<accession>A0A2P1AMC2</accession>
<protein>
    <submittedName>
        <fullName evidence="1">Enamine deaminase-like protein</fullName>
    </submittedName>
</protein>
<evidence type="ECO:0000313" key="1">
    <source>
        <dbReference type="EMBL" id="AVI26405.1"/>
    </source>
</evidence>
<dbReference type="Gene3D" id="3.30.1330.40">
    <property type="entry name" value="RutC-like"/>
    <property type="match status" value="3"/>
</dbReference>
<dbReference type="SUPFAM" id="SSF55298">
    <property type="entry name" value="YjgF-like"/>
    <property type="match status" value="3"/>
</dbReference>
<name>A0A2P1AMC2_9BACT</name>
<dbReference type="InterPro" id="IPR006175">
    <property type="entry name" value="YjgF/YER057c/UK114"/>
</dbReference>
<dbReference type="CDD" id="cd00448">
    <property type="entry name" value="YjgF_YER057c_UK114_family"/>
    <property type="match status" value="1"/>
</dbReference>
<reference evidence="1" key="1">
    <citation type="journal article" date="2018" name="Proc. Natl. Acad. Sci. U.S.A.">
        <title>Single-bacterial genomics validates rich and varied specialized metabolism of uncultivated Entotheonella sponge symbionts.</title>
        <authorList>
            <person name="Mori T."/>
            <person name="Cahn J.K.B."/>
            <person name="Wilson M.C."/>
            <person name="Meoded R.A."/>
            <person name="Wiebach V."/>
            <person name="Martinez A.F.C."/>
            <person name="Helfrich E.J.N."/>
            <person name="Albersmeier A."/>
            <person name="Wibberg D."/>
            <person name="Datwyler S."/>
            <person name="Keren R."/>
            <person name="Lavy A."/>
            <person name="Ruckert C."/>
            <person name="Ilan M."/>
            <person name="Kalinowski J."/>
            <person name="Matsunaga S."/>
            <person name="Takeyama H."/>
            <person name="Piel J."/>
        </authorList>
    </citation>
    <scope>NUCLEOTIDE SEQUENCE</scope>
    <source>
        <strain evidence="1">TSWB1</strain>
    </source>
</reference>
<dbReference type="PANTHER" id="PTHR43857:SF1">
    <property type="entry name" value="YJGH FAMILY PROTEIN"/>
    <property type="match status" value="1"/>
</dbReference>
<organism evidence="1">
    <name type="scientific">Candidatus Entotheonella serta</name>
    <dbReference type="NCBI Taxonomy" id="1652106"/>
    <lineage>
        <taxon>Bacteria</taxon>
        <taxon>Pseudomonadati</taxon>
        <taxon>Nitrospinota/Tectimicrobiota group</taxon>
        <taxon>Candidatus Tectimicrobiota</taxon>
        <taxon>Candidatus Entotheonellia</taxon>
        <taxon>Candidatus Entotheonellales</taxon>
        <taxon>Candidatus Entotheonellaceae</taxon>
        <taxon>Candidatus Entotheonella</taxon>
    </lineage>
</organism>
<proteinExistence type="predicted"/>
<dbReference type="AlphaFoldDB" id="A0A2P1AMC2"/>
<dbReference type="InterPro" id="IPR035959">
    <property type="entry name" value="RutC-like_sf"/>
</dbReference>
<dbReference type="EMBL" id="MG844358">
    <property type="protein sequence ID" value="AVI26405.1"/>
    <property type="molecule type" value="Genomic_DNA"/>
</dbReference>
<dbReference type="Pfam" id="PF01042">
    <property type="entry name" value="Ribonuc_L-PSP"/>
    <property type="match status" value="3"/>
</dbReference>